<sequence length="110" mass="13127">MTKEHFLEKHIYIGLTDLNTGFDSSQIKYFNDEDFSIIIKRVKEYGIGIYGIEPWDMDNHYYDTKVHEEYSKEPSNPDWFEAAFSSFMNRGEKLKYSASYYIPKEILENN</sequence>
<reference evidence="2" key="1">
    <citation type="journal article" date="2019" name="Int. J. Syst. Evol. Microbiol.">
        <title>The Global Catalogue of Microorganisms (GCM) 10K type strain sequencing project: providing services to taxonomists for standard genome sequencing and annotation.</title>
        <authorList>
            <consortium name="The Broad Institute Genomics Platform"/>
            <consortium name="The Broad Institute Genome Sequencing Center for Infectious Disease"/>
            <person name="Wu L."/>
            <person name="Ma J."/>
        </authorList>
    </citation>
    <scope>NUCLEOTIDE SEQUENCE [LARGE SCALE GENOMIC DNA]</scope>
    <source>
        <strain evidence="2">CCUG 62215</strain>
    </source>
</reference>
<accession>A0ABW3NCE8</accession>
<dbReference type="RefSeq" id="WP_386132723.1">
    <property type="nucleotide sequence ID" value="NZ_JBHTJL010000019.1"/>
</dbReference>
<keyword evidence="2" id="KW-1185">Reference proteome</keyword>
<evidence type="ECO:0000313" key="2">
    <source>
        <dbReference type="Proteomes" id="UP001597013"/>
    </source>
</evidence>
<gene>
    <name evidence="1" type="ORF">ACFQ1Q_13810</name>
</gene>
<comment type="caution">
    <text evidence="1">The sequence shown here is derived from an EMBL/GenBank/DDBJ whole genome shotgun (WGS) entry which is preliminary data.</text>
</comment>
<dbReference type="EMBL" id="JBHTJL010000019">
    <property type="protein sequence ID" value="MFD1064326.1"/>
    <property type="molecule type" value="Genomic_DNA"/>
</dbReference>
<protein>
    <submittedName>
        <fullName evidence="1">Uncharacterized protein</fullName>
    </submittedName>
</protein>
<dbReference type="Proteomes" id="UP001597013">
    <property type="component" value="Unassembled WGS sequence"/>
</dbReference>
<proteinExistence type="predicted"/>
<evidence type="ECO:0000313" key="1">
    <source>
        <dbReference type="EMBL" id="MFD1064326.1"/>
    </source>
</evidence>
<name>A0ABW3NCE8_9FLAO</name>
<organism evidence="1 2">
    <name type="scientific">Winogradskyella litorisediminis</name>
    <dbReference type="NCBI Taxonomy" id="1156618"/>
    <lineage>
        <taxon>Bacteria</taxon>
        <taxon>Pseudomonadati</taxon>
        <taxon>Bacteroidota</taxon>
        <taxon>Flavobacteriia</taxon>
        <taxon>Flavobacteriales</taxon>
        <taxon>Flavobacteriaceae</taxon>
        <taxon>Winogradskyella</taxon>
    </lineage>
</organism>